<comment type="caution">
    <text evidence="17">The sequence shown here is derived from an EMBL/GenBank/DDBJ whole genome shotgun (WGS) entry which is preliminary data.</text>
</comment>
<comment type="subcellular location">
    <subcellularLocation>
        <location evidence="2">Cell membrane</location>
    </subcellularLocation>
</comment>
<keyword evidence="6" id="KW-0679">Respiratory chain</keyword>
<comment type="cofactor">
    <cofactor evidence="1">
        <name>heme c</name>
        <dbReference type="ChEBI" id="CHEBI:61717"/>
    </cofactor>
</comment>
<sequence>MRVLILAASVFAAMSPLAANAQSGSDASGGDLVKRGKYLAIAGDCSSCHAENFSGGEKIESPIGAIYAPNITPDEKTGIGDMTEAEFEGALRRGKSDTWLYPAMSYTHYTGLTDADVKALWAYFKQVKPVENDVPETDLGFPFVRPAMMGWNTLFLDKGHPPGAVDVSGDQLQRGRYLVETLEHCSSCHSPRGTLMQEDTSKHLAGGALNGWYAPNLTPSDKGGLGDWSEADIVAYLSKGRNAHAVAGGEMGLVVSRSTSKLSSDDLTAIAKYLKAVKPVDTQPEASGPDGQATLDLAALEVPNGDWQSVVGHDTTDGATLYQGACATCHGMNGQGTAAPALSKISDVSATNAANVVQVIAHGINMPNDARHVAMPGFQRTMSDAQIASVASYVRTNFGGVDGEVTQGSVANILSGKQQVSWIIANAAQLAWAAIAVAVLLVLALIGWAVMRTRRRA</sequence>
<keyword evidence="10" id="KW-0249">Electron transport</keyword>
<keyword evidence="5 13" id="KW-0349">Heme</keyword>
<evidence type="ECO:0000256" key="8">
    <source>
        <dbReference type="ARBA" id="ARBA00022729"/>
    </source>
</evidence>
<keyword evidence="14" id="KW-0812">Transmembrane</keyword>
<gene>
    <name evidence="17" type="ORF">BMI91_04320</name>
</gene>
<feature type="transmembrane region" description="Helical" evidence="14">
    <location>
        <begin position="430"/>
        <end position="451"/>
    </location>
</feature>
<evidence type="ECO:0000256" key="6">
    <source>
        <dbReference type="ARBA" id="ARBA00022660"/>
    </source>
</evidence>
<organism evidence="17 18">
    <name type="scientific">Thioclava sediminum</name>
    <dbReference type="NCBI Taxonomy" id="1915319"/>
    <lineage>
        <taxon>Bacteria</taxon>
        <taxon>Pseudomonadati</taxon>
        <taxon>Pseudomonadota</taxon>
        <taxon>Alphaproteobacteria</taxon>
        <taxon>Rhodobacterales</taxon>
        <taxon>Paracoccaceae</taxon>
        <taxon>Thioclava</taxon>
    </lineage>
</organism>
<evidence type="ECO:0000256" key="15">
    <source>
        <dbReference type="SAM" id="SignalP"/>
    </source>
</evidence>
<dbReference type="Proteomes" id="UP000190787">
    <property type="component" value="Unassembled WGS sequence"/>
</dbReference>
<feature type="domain" description="Cytochrome c" evidence="16">
    <location>
        <begin position="313"/>
        <end position="398"/>
    </location>
</feature>
<feature type="signal peptide" evidence="15">
    <location>
        <begin position="1"/>
        <end position="21"/>
    </location>
</feature>
<dbReference type="PRINTS" id="PR00605">
    <property type="entry name" value="CYTCHROMECIC"/>
</dbReference>
<keyword evidence="18" id="KW-1185">Reference proteome</keyword>
<dbReference type="PANTHER" id="PTHR35008">
    <property type="entry name" value="BLL4482 PROTEIN-RELATED"/>
    <property type="match status" value="1"/>
</dbReference>
<keyword evidence="14" id="KW-1133">Transmembrane helix</keyword>
<dbReference type="InterPro" id="IPR009056">
    <property type="entry name" value="Cyt_c-like_dom"/>
</dbReference>
<dbReference type="Pfam" id="PF00034">
    <property type="entry name" value="Cytochrom_C"/>
    <property type="match status" value="3"/>
</dbReference>
<dbReference type="Gene3D" id="1.10.760.10">
    <property type="entry name" value="Cytochrome c-like domain"/>
    <property type="match status" value="3"/>
</dbReference>
<keyword evidence="4" id="KW-1003">Cell membrane</keyword>
<feature type="domain" description="Cytochrome c" evidence="16">
    <location>
        <begin position="25"/>
        <end position="128"/>
    </location>
</feature>
<keyword evidence="3" id="KW-0813">Transport</keyword>
<evidence type="ECO:0000256" key="10">
    <source>
        <dbReference type="ARBA" id="ARBA00022982"/>
    </source>
</evidence>
<dbReference type="PANTHER" id="PTHR35008:SF8">
    <property type="entry name" value="ALCOHOL DEHYDROGENASE CYTOCHROME C SUBUNIT"/>
    <property type="match status" value="1"/>
</dbReference>
<keyword evidence="8 15" id="KW-0732">Signal</keyword>
<evidence type="ECO:0000313" key="17">
    <source>
        <dbReference type="EMBL" id="OOY25634.1"/>
    </source>
</evidence>
<keyword evidence="7 13" id="KW-0479">Metal-binding</keyword>
<dbReference type="InterPro" id="IPR014353">
    <property type="entry name" value="Membr-bd_ADH_cyt_c"/>
</dbReference>
<evidence type="ECO:0000259" key="16">
    <source>
        <dbReference type="PROSITE" id="PS51007"/>
    </source>
</evidence>
<evidence type="ECO:0000313" key="18">
    <source>
        <dbReference type="Proteomes" id="UP000190787"/>
    </source>
</evidence>
<dbReference type="PIRSF" id="PIRSF000018">
    <property type="entry name" value="Mb_ADH_cyt_c"/>
    <property type="match status" value="1"/>
</dbReference>
<feature type="chain" id="PRO_5045736453" description="Cytochrome c domain-containing protein" evidence="15">
    <location>
        <begin position="22"/>
        <end position="457"/>
    </location>
</feature>
<protein>
    <recommendedName>
        <fullName evidence="16">Cytochrome c domain-containing protein</fullName>
    </recommendedName>
</protein>
<dbReference type="SUPFAM" id="SSF46626">
    <property type="entry name" value="Cytochrome c"/>
    <property type="match status" value="3"/>
</dbReference>
<dbReference type="InterPro" id="IPR051459">
    <property type="entry name" value="Cytochrome_c-type_DH"/>
</dbReference>
<evidence type="ECO:0000256" key="11">
    <source>
        <dbReference type="ARBA" id="ARBA00023004"/>
    </source>
</evidence>
<evidence type="ECO:0000256" key="13">
    <source>
        <dbReference type="PROSITE-ProRule" id="PRU00433"/>
    </source>
</evidence>
<evidence type="ECO:0000256" key="9">
    <source>
        <dbReference type="ARBA" id="ARBA00022737"/>
    </source>
</evidence>
<evidence type="ECO:0000256" key="7">
    <source>
        <dbReference type="ARBA" id="ARBA00022723"/>
    </source>
</evidence>
<dbReference type="EMBL" id="MPZV01000001">
    <property type="protein sequence ID" value="OOY25634.1"/>
    <property type="molecule type" value="Genomic_DNA"/>
</dbReference>
<name>A0ABX3N108_9RHOB</name>
<accession>A0ABX3N108</accession>
<keyword evidence="11 13" id="KW-0408">Iron</keyword>
<evidence type="ECO:0000256" key="14">
    <source>
        <dbReference type="SAM" id="Phobius"/>
    </source>
</evidence>
<evidence type="ECO:0000256" key="12">
    <source>
        <dbReference type="ARBA" id="ARBA00023136"/>
    </source>
</evidence>
<reference evidence="17 18" key="1">
    <citation type="submission" date="2016-11" db="EMBL/GenBank/DDBJ databases">
        <title>A multilocus sequence analysis scheme for characterization of bacteria in the genus Thioclava.</title>
        <authorList>
            <person name="Liu Y."/>
            <person name="Shao Z."/>
        </authorList>
    </citation>
    <scope>NUCLEOTIDE SEQUENCE [LARGE SCALE GENOMIC DNA]</scope>
    <source>
        <strain evidence="17 18">TAW-CT134</strain>
    </source>
</reference>
<dbReference type="PROSITE" id="PS51007">
    <property type="entry name" value="CYTC"/>
    <property type="match status" value="3"/>
</dbReference>
<evidence type="ECO:0000256" key="5">
    <source>
        <dbReference type="ARBA" id="ARBA00022617"/>
    </source>
</evidence>
<keyword evidence="9" id="KW-0677">Repeat</keyword>
<keyword evidence="12 14" id="KW-0472">Membrane</keyword>
<evidence type="ECO:0000256" key="4">
    <source>
        <dbReference type="ARBA" id="ARBA00022475"/>
    </source>
</evidence>
<evidence type="ECO:0000256" key="3">
    <source>
        <dbReference type="ARBA" id="ARBA00022448"/>
    </source>
</evidence>
<dbReference type="InterPro" id="IPR008168">
    <property type="entry name" value="Cyt_C_IC"/>
</dbReference>
<feature type="domain" description="Cytochrome c" evidence="16">
    <location>
        <begin position="170"/>
        <end position="278"/>
    </location>
</feature>
<proteinExistence type="predicted"/>
<evidence type="ECO:0000256" key="1">
    <source>
        <dbReference type="ARBA" id="ARBA00001926"/>
    </source>
</evidence>
<dbReference type="InterPro" id="IPR036909">
    <property type="entry name" value="Cyt_c-like_dom_sf"/>
</dbReference>
<evidence type="ECO:0000256" key="2">
    <source>
        <dbReference type="ARBA" id="ARBA00004236"/>
    </source>
</evidence>
<dbReference type="RefSeq" id="WP_078604058.1">
    <property type="nucleotide sequence ID" value="NZ_MPZV01000001.1"/>
</dbReference>